<sequence>MCPIGTLHQRISWSQNGLSTFKRSSRVLFGDGLATNTQADQDDVSEAETGSGVEQKLRRLSLEALPEAKVPVLMAENSIGSTDMDPRADNGSPGVFAAQHSPDSEHSVNGSSQATQVSSEQEAFNFARRLHSIHGKTQLQQQRSSSTPTSKLDARGNTDLVRPAVKPETSTSLRKPFENRKISTKRPFNSTTLTTHEPTKLGLNPRDVRSGVKSRKLNNSRGDASSTVPITKDTQDTDMAEDEVPIPAPSTLKEKRARELKRQDQLKSWRVRQEREAREQRARSRRRYVPSDGHVIPGNHKGPTSTDPNGGQADESKRQRSVKFNMKHNVIFEMPTENSMDAIMDNGIPASFGEGREGEYMRDLNARADVLMQVAD</sequence>
<keyword evidence="3" id="KW-1185">Reference proteome</keyword>
<protein>
    <submittedName>
        <fullName evidence="2">Uncharacterized protein</fullName>
    </submittedName>
</protein>
<feature type="compositionally biased region" description="Polar residues" evidence="1">
    <location>
        <begin position="186"/>
        <end position="196"/>
    </location>
</feature>
<dbReference type="AlphaFoldDB" id="A0A261Y4M7"/>
<evidence type="ECO:0000256" key="1">
    <source>
        <dbReference type="SAM" id="MobiDB-lite"/>
    </source>
</evidence>
<gene>
    <name evidence="2" type="ORF">BZG36_01689</name>
</gene>
<name>A0A261Y4M7_9FUNG</name>
<evidence type="ECO:0000313" key="2">
    <source>
        <dbReference type="EMBL" id="OZJ05569.1"/>
    </source>
</evidence>
<evidence type="ECO:0000313" key="3">
    <source>
        <dbReference type="Proteomes" id="UP000242875"/>
    </source>
</evidence>
<dbReference type="EMBL" id="MVBO01000013">
    <property type="protein sequence ID" value="OZJ05569.1"/>
    <property type="molecule type" value="Genomic_DNA"/>
</dbReference>
<feature type="region of interest" description="Disordered" evidence="1">
    <location>
        <begin position="134"/>
        <end position="324"/>
    </location>
</feature>
<proteinExistence type="predicted"/>
<organism evidence="2 3">
    <name type="scientific">Bifiguratus adelaidae</name>
    <dbReference type="NCBI Taxonomy" id="1938954"/>
    <lineage>
        <taxon>Eukaryota</taxon>
        <taxon>Fungi</taxon>
        <taxon>Fungi incertae sedis</taxon>
        <taxon>Mucoromycota</taxon>
        <taxon>Mucoromycotina</taxon>
        <taxon>Endogonomycetes</taxon>
        <taxon>Endogonales</taxon>
        <taxon>Endogonales incertae sedis</taxon>
        <taxon>Bifiguratus</taxon>
    </lineage>
</organism>
<feature type="compositionally biased region" description="Polar residues" evidence="1">
    <location>
        <begin position="219"/>
        <end position="229"/>
    </location>
</feature>
<comment type="caution">
    <text evidence="2">The sequence shown here is derived from an EMBL/GenBank/DDBJ whole genome shotgun (WGS) entry which is preliminary data.</text>
</comment>
<accession>A0A261Y4M7</accession>
<feature type="compositionally biased region" description="Polar residues" evidence="1">
    <location>
        <begin position="107"/>
        <end position="121"/>
    </location>
</feature>
<dbReference type="Proteomes" id="UP000242875">
    <property type="component" value="Unassembled WGS sequence"/>
</dbReference>
<feature type="compositionally biased region" description="Basic and acidic residues" evidence="1">
    <location>
        <begin position="252"/>
        <end position="282"/>
    </location>
</feature>
<feature type="compositionally biased region" description="Polar residues" evidence="1">
    <location>
        <begin position="135"/>
        <end position="150"/>
    </location>
</feature>
<reference evidence="2 3" key="1">
    <citation type="journal article" date="2017" name="Mycologia">
        <title>Bifiguratus adelaidae, gen. et sp. nov., a new member of Mucoromycotina in endophytic and soil-dwelling habitats.</title>
        <authorList>
            <person name="Torres-Cruz T.J."/>
            <person name="Billingsley Tobias T.L."/>
            <person name="Almatruk M."/>
            <person name="Hesse C."/>
            <person name="Kuske C.R."/>
            <person name="Desiro A."/>
            <person name="Benucci G.M."/>
            <person name="Bonito G."/>
            <person name="Stajich J.E."/>
            <person name="Dunlap C."/>
            <person name="Arnold A.E."/>
            <person name="Porras-Alfaro A."/>
        </authorList>
    </citation>
    <scope>NUCLEOTIDE SEQUENCE [LARGE SCALE GENOMIC DNA]</scope>
    <source>
        <strain evidence="2 3">AZ0501</strain>
    </source>
</reference>
<feature type="region of interest" description="Disordered" evidence="1">
    <location>
        <begin position="79"/>
        <end position="121"/>
    </location>
</feature>